<evidence type="ECO:0000313" key="2">
    <source>
        <dbReference type="Proteomes" id="UP001155182"/>
    </source>
</evidence>
<sequence>MENLSVIDKPIETKCPSCSMIPNETDAFCQQCGYPLKGTEMEQKTFMIDKEYKHVELDELNEATKNQKILYGYCQ</sequence>
<name>A0A9X2JCR8_9SPHI</name>
<dbReference type="AlphaFoldDB" id="A0A9X2JCR8"/>
<dbReference type="Proteomes" id="UP001155182">
    <property type="component" value="Unassembled WGS sequence"/>
</dbReference>
<accession>A0A9X2JCR8</accession>
<protein>
    <recommendedName>
        <fullName evidence="3">Zinc-ribbon domain-containing protein</fullName>
    </recommendedName>
</protein>
<dbReference type="RefSeq" id="WP_252588434.1">
    <property type="nucleotide sequence ID" value="NZ_JAMWYS010000042.1"/>
</dbReference>
<gene>
    <name evidence="1" type="ORF">NF867_12995</name>
</gene>
<evidence type="ECO:0000313" key="1">
    <source>
        <dbReference type="EMBL" id="MCO4293782.1"/>
    </source>
</evidence>
<organism evidence="1 2">
    <name type="scientific">Solitalea agri</name>
    <dbReference type="NCBI Taxonomy" id="2953739"/>
    <lineage>
        <taxon>Bacteria</taxon>
        <taxon>Pseudomonadati</taxon>
        <taxon>Bacteroidota</taxon>
        <taxon>Sphingobacteriia</taxon>
        <taxon>Sphingobacteriales</taxon>
        <taxon>Sphingobacteriaceae</taxon>
        <taxon>Solitalea</taxon>
    </lineage>
</organism>
<comment type="caution">
    <text evidence="1">The sequence shown here is derived from an EMBL/GenBank/DDBJ whole genome shotgun (WGS) entry which is preliminary data.</text>
</comment>
<keyword evidence="2" id="KW-1185">Reference proteome</keyword>
<proteinExistence type="predicted"/>
<evidence type="ECO:0008006" key="3">
    <source>
        <dbReference type="Google" id="ProtNLM"/>
    </source>
</evidence>
<dbReference type="EMBL" id="JAMWYS010000042">
    <property type="protein sequence ID" value="MCO4293782.1"/>
    <property type="molecule type" value="Genomic_DNA"/>
</dbReference>
<reference evidence="1" key="1">
    <citation type="submission" date="2022-06" db="EMBL/GenBank/DDBJ databases">
        <title>Solitalea sp. MAHUQ-68 isolated from rhizospheric soil.</title>
        <authorList>
            <person name="Huq M.A."/>
        </authorList>
    </citation>
    <scope>NUCLEOTIDE SEQUENCE</scope>
    <source>
        <strain evidence="1">MAHUQ-68</strain>
    </source>
</reference>